<reference evidence="2" key="1">
    <citation type="journal article" date="2018" name="Genome Biol.">
        <title>SKESA: strategic k-mer extension for scrupulous assemblies.</title>
        <authorList>
            <person name="Souvorov A."/>
            <person name="Agarwala R."/>
            <person name="Lipman D.J."/>
        </authorList>
    </citation>
    <scope>NUCLEOTIDE SEQUENCE</scope>
    <source>
        <strain evidence="2">14ARS_STU0125</strain>
    </source>
</reference>
<protein>
    <submittedName>
        <fullName evidence="1">Uncharacterized protein</fullName>
    </submittedName>
</protein>
<sequence length="124" mass="14285">MAMNKREKEQLENAVRLMDINRSLRWSDYGADRDVGVPDSITQYVNGWSINTYSCRVYKSWSSTVSHGDGWVENEERPRSASQKGIAQYSTKEKALKALRHCMEMKFAEALYEIDQQILATDAE</sequence>
<organism evidence="1">
    <name type="scientific">Salmonella enterica I</name>
    <dbReference type="NCBI Taxonomy" id="59201"/>
    <lineage>
        <taxon>Bacteria</taxon>
        <taxon>Pseudomonadati</taxon>
        <taxon>Pseudomonadota</taxon>
        <taxon>Gammaproteobacteria</taxon>
        <taxon>Enterobacterales</taxon>
        <taxon>Enterobacteriaceae</taxon>
        <taxon>Salmonella</taxon>
    </lineage>
</organism>
<gene>
    <name evidence="1" type="ORF">AXN14_16205</name>
    <name evidence="2" type="ORF">G0H73_14330</name>
</gene>
<evidence type="ECO:0000313" key="2">
    <source>
        <dbReference type="EMBL" id="HAC8333957.1"/>
    </source>
</evidence>
<evidence type="ECO:0000313" key="1">
    <source>
        <dbReference type="EMBL" id="EBQ0117400.1"/>
    </source>
</evidence>
<name>A0A3U4RLL2_SALET</name>
<reference evidence="1" key="2">
    <citation type="submission" date="2018-07" db="EMBL/GenBank/DDBJ databases">
        <authorList>
            <consortium name="GenomeTrakr network: Whole genome sequencing for foodborne pathogen traceback"/>
        </authorList>
    </citation>
    <scope>NUCLEOTIDE SEQUENCE</scope>
    <source>
        <strain evidence="1">CFSAN031443</strain>
    </source>
</reference>
<dbReference type="AlphaFoldDB" id="A0A3U4RLL2"/>
<comment type="caution">
    <text evidence="1">The sequence shown here is derived from an EMBL/GenBank/DDBJ whole genome shotgun (WGS) entry which is preliminary data.</text>
</comment>
<accession>A0A3U4RLL2</accession>
<dbReference type="EMBL" id="DAAMVH010000007">
    <property type="protein sequence ID" value="HAC8333957.1"/>
    <property type="molecule type" value="Genomic_DNA"/>
</dbReference>
<dbReference type="EMBL" id="AAGNPF010000009">
    <property type="protein sequence ID" value="EBQ0117400.1"/>
    <property type="molecule type" value="Genomic_DNA"/>
</dbReference>
<reference evidence="2" key="3">
    <citation type="submission" date="2018-12" db="EMBL/GenBank/DDBJ databases">
        <authorList>
            <consortium name="NCBI Pathogen Detection Project"/>
        </authorList>
    </citation>
    <scope>NUCLEOTIDE SEQUENCE</scope>
    <source>
        <strain evidence="2">14ARS_STU0125</strain>
    </source>
</reference>
<proteinExistence type="predicted"/>